<keyword evidence="2" id="KW-1133">Transmembrane helix</keyword>
<keyword evidence="4" id="KW-1185">Reference proteome</keyword>
<evidence type="ECO:0000313" key="3">
    <source>
        <dbReference type="EMBL" id="SFV25742.1"/>
    </source>
</evidence>
<feature type="compositionally biased region" description="Basic and acidic residues" evidence="1">
    <location>
        <begin position="76"/>
        <end position="87"/>
    </location>
</feature>
<dbReference type="Proteomes" id="UP000199423">
    <property type="component" value="Unassembled WGS sequence"/>
</dbReference>
<evidence type="ECO:0000256" key="2">
    <source>
        <dbReference type="SAM" id="Phobius"/>
    </source>
</evidence>
<proteinExistence type="predicted"/>
<reference evidence="4" key="1">
    <citation type="submission" date="2016-10" db="EMBL/GenBank/DDBJ databases">
        <authorList>
            <person name="Varghese N."/>
            <person name="Submissions S."/>
        </authorList>
    </citation>
    <scope>NUCLEOTIDE SEQUENCE [LARGE SCALE GENOMIC DNA]</scope>
    <source>
        <strain evidence="4">DSM 1565</strain>
    </source>
</reference>
<protein>
    <recommendedName>
        <fullName evidence="5">Transmembrane protein</fullName>
    </recommendedName>
</protein>
<feature type="region of interest" description="Disordered" evidence="1">
    <location>
        <begin position="68"/>
        <end position="111"/>
    </location>
</feature>
<dbReference type="EMBL" id="FPCH01000001">
    <property type="protein sequence ID" value="SFV25742.1"/>
    <property type="molecule type" value="Genomic_DNA"/>
</dbReference>
<sequence length="111" mass="11998">MMIRAATTDPFSLSDAAAIVAGLLVVGILVFCISICAEESPISEFLHRTQAEADASRFNELLGALDVRQRTSHPRSGVEDGAAHKGEAMNATASLERQSRTRNEIRVSDRD</sequence>
<keyword evidence="2" id="KW-0472">Membrane</keyword>
<evidence type="ECO:0008006" key="5">
    <source>
        <dbReference type="Google" id="ProtNLM"/>
    </source>
</evidence>
<evidence type="ECO:0000256" key="1">
    <source>
        <dbReference type="SAM" id="MobiDB-lite"/>
    </source>
</evidence>
<dbReference type="RefSeq" id="WP_092862641.1">
    <property type="nucleotide sequence ID" value="NZ_FPCH01000001.1"/>
</dbReference>
<feature type="compositionally biased region" description="Basic and acidic residues" evidence="1">
    <location>
        <begin position="97"/>
        <end position="111"/>
    </location>
</feature>
<organism evidence="3 4">
    <name type="scientific">Hyphomicrobium facile</name>
    <dbReference type="NCBI Taxonomy" id="51670"/>
    <lineage>
        <taxon>Bacteria</taxon>
        <taxon>Pseudomonadati</taxon>
        <taxon>Pseudomonadota</taxon>
        <taxon>Alphaproteobacteria</taxon>
        <taxon>Hyphomicrobiales</taxon>
        <taxon>Hyphomicrobiaceae</taxon>
        <taxon>Hyphomicrobium</taxon>
    </lineage>
</organism>
<accession>A0A1I7MTL5</accession>
<dbReference type="OrthoDB" id="9942386at2"/>
<feature type="transmembrane region" description="Helical" evidence="2">
    <location>
        <begin position="16"/>
        <end position="37"/>
    </location>
</feature>
<evidence type="ECO:0000313" key="4">
    <source>
        <dbReference type="Proteomes" id="UP000199423"/>
    </source>
</evidence>
<name>A0A1I7MTL5_9HYPH</name>
<dbReference type="AlphaFoldDB" id="A0A1I7MTL5"/>
<keyword evidence="2" id="KW-0812">Transmembrane</keyword>
<gene>
    <name evidence="3" type="ORF">SAMN04488557_0081</name>
</gene>